<dbReference type="PANTHER" id="PTHR43163">
    <property type="entry name" value="DIPEPTIDE TRANSPORT SYSTEM PERMEASE PROTEIN DPPB-RELATED"/>
    <property type="match status" value="1"/>
</dbReference>
<feature type="transmembrane region" description="Helical" evidence="7">
    <location>
        <begin position="220"/>
        <end position="239"/>
    </location>
</feature>
<evidence type="ECO:0000256" key="1">
    <source>
        <dbReference type="ARBA" id="ARBA00004651"/>
    </source>
</evidence>
<dbReference type="InterPro" id="IPR045621">
    <property type="entry name" value="BPD_transp_1_N"/>
</dbReference>
<comment type="caution">
    <text evidence="9">The sequence shown here is derived from an EMBL/GenBank/DDBJ whole genome shotgun (WGS) entry which is preliminary data.</text>
</comment>
<protein>
    <recommendedName>
        <fullName evidence="8">ABC transmembrane type-1 domain-containing protein</fullName>
    </recommendedName>
</protein>
<feature type="domain" description="ABC transmembrane type-1" evidence="8">
    <location>
        <begin position="107"/>
        <end position="346"/>
    </location>
</feature>
<feature type="transmembrane region" description="Helical" evidence="7">
    <location>
        <begin position="278"/>
        <end position="303"/>
    </location>
</feature>
<dbReference type="GO" id="GO:0005886">
    <property type="term" value="C:plasma membrane"/>
    <property type="evidence" value="ECO:0007669"/>
    <property type="project" value="UniProtKB-SubCell"/>
</dbReference>
<dbReference type="PANTHER" id="PTHR43163:SF6">
    <property type="entry name" value="DIPEPTIDE TRANSPORT SYSTEM PERMEASE PROTEIN DPPB-RELATED"/>
    <property type="match status" value="1"/>
</dbReference>
<reference evidence="9" key="1">
    <citation type="journal article" date="2015" name="Nature">
        <title>Complex archaea that bridge the gap between prokaryotes and eukaryotes.</title>
        <authorList>
            <person name="Spang A."/>
            <person name="Saw J.H."/>
            <person name="Jorgensen S.L."/>
            <person name="Zaremba-Niedzwiedzka K."/>
            <person name="Martijn J."/>
            <person name="Lind A.E."/>
            <person name="van Eijk R."/>
            <person name="Schleper C."/>
            <person name="Guy L."/>
            <person name="Ettema T.J."/>
        </authorList>
    </citation>
    <scope>NUCLEOTIDE SEQUENCE</scope>
</reference>
<proteinExistence type="predicted"/>
<keyword evidence="4 7" id="KW-0812">Transmembrane</keyword>
<keyword evidence="3" id="KW-1003">Cell membrane</keyword>
<evidence type="ECO:0000313" key="9">
    <source>
        <dbReference type="EMBL" id="KKN53467.1"/>
    </source>
</evidence>
<evidence type="ECO:0000256" key="6">
    <source>
        <dbReference type="ARBA" id="ARBA00023136"/>
    </source>
</evidence>
<evidence type="ECO:0000256" key="2">
    <source>
        <dbReference type="ARBA" id="ARBA00022448"/>
    </source>
</evidence>
<evidence type="ECO:0000256" key="5">
    <source>
        <dbReference type="ARBA" id="ARBA00022989"/>
    </source>
</evidence>
<evidence type="ECO:0000256" key="4">
    <source>
        <dbReference type="ARBA" id="ARBA00022692"/>
    </source>
</evidence>
<evidence type="ECO:0000256" key="3">
    <source>
        <dbReference type="ARBA" id="ARBA00022475"/>
    </source>
</evidence>
<name>A0A0F9RU98_9ZZZZ</name>
<organism evidence="9">
    <name type="scientific">marine sediment metagenome</name>
    <dbReference type="NCBI Taxonomy" id="412755"/>
    <lineage>
        <taxon>unclassified sequences</taxon>
        <taxon>metagenomes</taxon>
        <taxon>ecological metagenomes</taxon>
    </lineage>
</organism>
<feature type="transmembrane region" description="Helical" evidence="7">
    <location>
        <begin position="147"/>
        <end position="167"/>
    </location>
</feature>
<dbReference type="AlphaFoldDB" id="A0A0F9RU98"/>
<sequence>MSLLKYIAKRALIAVIMFIVIMTAVWFFIGFIPGSPIDRPLARLTVGFEPFMIEEIRAELLHTYGLDKPFFLQLTDFFGGIFTGNWGLSINEQYEGLEVFDLIKVFFPRTLEIAIIPMIVVNLAAVKVGKYTAIHRGKTGDHVFRGIALVLVSLPAFWVALLLQYAFRELVPAMTFGLIDLPVVGLYSTRYIGQNLPYVTGFRTIDSLLANRLDFFLDTILHLILPAFVFFIAVFGHMLRPARACMLDVIENDYIRTARAKGCTEKDVTNKHAFRNALVPYSTFIGFNVGYFIAGAAYIELIFGFNGLGNAMVTALLATDYFMIRGAVVIFCLINIVVNLTIDVLYAVLDPRITYT</sequence>
<feature type="transmembrane region" description="Helical" evidence="7">
    <location>
        <begin position="106"/>
        <end position="126"/>
    </location>
</feature>
<dbReference type="Pfam" id="PF00528">
    <property type="entry name" value="BPD_transp_1"/>
    <property type="match status" value="1"/>
</dbReference>
<comment type="subcellular location">
    <subcellularLocation>
        <location evidence="1">Cell membrane</location>
        <topology evidence="1">Multi-pass membrane protein</topology>
    </subcellularLocation>
</comment>
<accession>A0A0F9RU98</accession>
<dbReference type="InterPro" id="IPR035906">
    <property type="entry name" value="MetI-like_sf"/>
</dbReference>
<dbReference type="SUPFAM" id="SSF161098">
    <property type="entry name" value="MetI-like"/>
    <property type="match status" value="1"/>
</dbReference>
<dbReference type="InterPro" id="IPR000515">
    <property type="entry name" value="MetI-like"/>
</dbReference>
<dbReference type="Pfam" id="PF19300">
    <property type="entry name" value="BPD_transp_1_N"/>
    <property type="match status" value="1"/>
</dbReference>
<dbReference type="GO" id="GO:0055085">
    <property type="term" value="P:transmembrane transport"/>
    <property type="evidence" value="ECO:0007669"/>
    <property type="project" value="InterPro"/>
</dbReference>
<feature type="transmembrane region" description="Helical" evidence="7">
    <location>
        <begin position="323"/>
        <end position="349"/>
    </location>
</feature>
<dbReference type="Gene3D" id="1.10.3720.10">
    <property type="entry name" value="MetI-like"/>
    <property type="match status" value="1"/>
</dbReference>
<gene>
    <name evidence="9" type="ORF">LCGC14_0602150</name>
</gene>
<evidence type="ECO:0000256" key="7">
    <source>
        <dbReference type="SAM" id="Phobius"/>
    </source>
</evidence>
<evidence type="ECO:0000259" key="8">
    <source>
        <dbReference type="PROSITE" id="PS50928"/>
    </source>
</evidence>
<keyword evidence="2" id="KW-0813">Transport</keyword>
<keyword evidence="6 7" id="KW-0472">Membrane</keyword>
<feature type="transmembrane region" description="Helical" evidence="7">
    <location>
        <begin position="12"/>
        <end position="32"/>
    </location>
</feature>
<dbReference type="EMBL" id="LAZR01000970">
    <property type="protein sequence ID" value="KKN53467.1"/>
    <property type="molecule type" value="Genomic_DNA"/>
</dbReference>
<dbReference type="PROSITE" id="PS50928">
    <property type="entry name" value="ABC_TM1"/>
    <property type="match status" value="1"/>
</dbReference>
<keyword evidence="5 7" id="KW-1133">Transmembrane helix</keyword>
<dbReference type="CDD" id="cd06261">
    <property type="entry name" value="TM_PBP2"/>
    <property type="match status" value="1"/>
</dbReference>